<feature type="coiled-coil region" evidence="1">
    <location>
        <begin position="8"/>
        <end position="77"/>
    </location>
</feature>
<evidence type="ECO:0000313" key="2">
    <source>
        <dbReference type="EMBL" id="SFT76832.1"/>
    </source>
</evidence>
<dbReference type="STRING" id="477690.SAMN05216474_2290"/>
<name>A0A1I7API3_9FLAO</name>
<proteinExistence type="predicted"/>
<dbReference type="OrthoDB" id="1467932at2"/>
<evidence type="ECO:0000256" key="1">
    <source>
        <dbReference type="SAM" id="Coils"/>
    </source>
</evidence>
<protein>
    <submittedName>
        <fullName evidence="2">Uncharacterized protein</fullName>
    </submittedName>
</protein>
<dbReference type="RefSeq" id="WP_090249697.1">
    <property type="nucleotide sequence ID" value="NZ_FPAS01000003.1"/>
</dbReference>
<dbReference type="Gene3D" id="1.10.287.1490">
    <property type="match status" value="1"/>
</dbReference>
<keyword evidence="1" id="KW-0175">Coiled coil</keyword>
<sequence length="97" mass="11022">MQDIKLIIQEIQKRGEALKSELATMRNDNASLQDKVAMLTRNLENKQAEVLDLTSQVDHLNAALKESEAKANSAQVNDEEIDFLVREIDDCINRLKQ</sequence>
<dbReference type="Proteomes" id="UP000236454">
    <property type="component" value="Unassembled WGS sequence"/>
</dbReference>
<organism evidence="2 3">
    <name type="scientific">Lishizhenia tianjinensis</name>
    <dbReference type="NCBI Taxonomy" id="477690"/>
    <lineage>
        <taxon>Bacteria</taxon>
        <taxon>Pseudomonadati</taxon>
        <taxon>Bacteroidota</taxon>
        <taxon>Flavobacteriia</taxon>
        <taxon>Flavobacteriales</taxon>
        <taxon>Crocinitomicaceae</taxon>
        <taxon>Lishizhenia</taxon>
    </lineage>
</organism>
<evidence type="ECO:0000313" key="3">
    <source>
        <dbReference type="Proteomes" id="UP000236454"/>
    </source>
</evidence>
<keyword evidence="3" id="KW-1185">Reference proteome</keyword>
<accession>A0A1I7API3</accession>
<dbReference type="EMBL" id="FPAS01000003">
    <property type="protein sequence ID" value="SFT76832.1"/>
    <property type="molecule type" value="Genomic_DNA"/>
</dbReference>
<reference evidence="2 3" key="1">
    <citation type="submission" date="2016-10" db="EMBL/GenBank/DDBJ databases">
        <authorList>
            <person name="de Groot N.N."/>
        </authorList>
    </citation>
    <scope>NUCLEOTIDE SEQUENCE [LARGE SCALE GENOMIC DNA]</scope>
    <source>
        <strain evidence="2 3">CGMCC 1.7005</strain>
    </source>
</reference>
<gene>
    <name evidence="2" type="ORF">SAMN05216474_2290</name>
</gene>
<dbReference type="AlphaFoldDB" id="A0A1I7API3"/>